<dbReference type="STRING" id="225991.MA05_00755"/>
<organism evidence="2 3">
    <name type="scientific">Comamonas aquatica DA1877</name>
    <dbReference type="NCBI Taxonomy" id="1457173"/>
    <lineage>
        <taxon>Bacteria</taxon>
        <taxon>Pseudomonadati</taxon>
        <taxon>Pseudomonadota</taxon>
        <taxon>Betaproteobacteria</taxon>
        <taxon>Burkholderiales</taxon>
        <taxon>Comamonadaceae</taxon>
        <taxon>Comamonas</taxon>
    </lineage>
</organism>
<dbReference type="PROSITE" id="PS51257">
    <property type="entry name" value="PROKAR_LIPOPROTEIN"/>
    <property type="match status" value="1"/>
</dbReference>
<comment type="caution">
    <text evidence="2">The sequence shown here is derived from an EMBL/GenBank/DDBJ whole genome shotgun (WGS) entry which is preliminary data.</text>
</comment>
<evidence type="ECO:0000313" key="3">
    <source>
        <dbReference type="Proteomes" id="UP000020766"/>
    </source>
</evidence>
<dbReference type="AlphaFoldDB" id="A0A014Q5Z9"/>
<name>A0A014Q5Z9_9BURK</name>
<feature type="chain" id="PRO_5001473218" evidence="1">
    <location>
        <begin position="20"/>
        <end position="195"/>
    </location>
</feature>
<keyword evidence="3" id="KW-1185">Reference proteome</keyword>
<gene>
    <name evidence="2" type="ORF">AX13_11880</name>
</gene>
<protein>
    <submittedName>
        <fullName evidence="2">Uncharacterized protein</fullName>
    </submittedName>
</protein>
<dbReference type="RefSeq" id="WP_051519698.1">
    <property type="nucleotide sequence ID" value="NZ_JBOK01000032.1"/>
</dbReference>
<evidence type="ECO:0000256" key="1">
    <source>
        <dbReference type="SAM" id="SignalP"/>
    </source>
</evidence>
<accession>A0A014Q5Z9</accession>
<evidence type="ECO:0000313" key="2">
    <source>
        <dbReference type="EMBL" id="EXU78612.1"/>
    </source>
</evidence>
<dbReference type="Proteomes" id="UP000020766">
    <property type="component" value="Unassembled WGS sequence"/>
</dbReference>
<dbReference type="PATRIC" id="fig|1457173.3.peg.3527"/>
<reference evidence="2 3" key="1">
    <citation type="submission" date="2014-01" db="EMBL/GenBank/DDBJ databases">
        <title>Interspecies Systems Biology Uncovers Metabolites Affecting C. elegans Gene Expression and Life History Traits.</title>
        <authorList>
            <person name="Watson E."/>
            <person name="Macneil L.T."/>
            <person name="Ritter A.D."/>
            <person name="Yilmaz L.S."/>
            <person name="Rosebrock A.P."/>
            <person name="Caudy A.A."/>
            <person name="Walhout A.J."/>
        </authorList>
    </citation>
    <scope>NUCLEOTIDE SEQUENCE [LARGE SCALE GENOMIC DNA]</scope>
    <source>
        <strain evidence="2 3">DA1877</strain>
    </source>
</reference>
<feature type="signal peptide" evidence="1">
    <location>
        <begin position="1"/>
        <end position="19"/>
    </location>
</feature>
<dbReference type="EMBL" id="JBOK01000032">
    <property type="protein sequence ID" value="EXU78612.1"/>
    <property type="molecule type" value="Genomic_DNA"/>
</dbReference>
<sequence>MSKIFPVMRCAMVAAAALALGACGKHEPELPWRPVALDDAGLEMQFPCDPQFARTPVDFGMSLGRVPVNMMGCDAVDSTFALSHWVLDDASQADDALAFWEAAVLTRLKAVDGEGAGDKSGAPFVPAGAMDLGRSIRATVEGVGPAGWTITTHGVWFARKEGAKARIFHAVVYAPKAHHKIAGQFFNSIVLQARP</sequence>
<keyword evidence="1" id="KW-0732">Signal</keyword>
<proteinExistence type="predicted"/>